<dbReference type="GO" id="GO:0042597">
    <property type="term" value="C:periplasmic space"/>
    <property type="evidence" value="ECO:0007669"/>
    <property type="project" value="UniProtKB-SubCell"/>
</dbReference>
<evidence type="ECO:0000256" key="10">
    <source>
        <dbReference type="SAM" id="SignalP"/>
    </source>
</evidence>
<keyword evidence="7 9" id="KW-0408">Iron</keyword>
<keyword evidence="5" id="KW-0574">Periplasm</keyword>
<evidence type="ECO:0000256" key="9">
    <source>
        <dbReference type="PIRSR" id="PIRSR000005-2"/>
    </source>
</evidence>
<dbReference type="Proteomes" id="UP000005289">
    <property type="component" value="Chromosome"/>
</dbReference>
<reference evidence="12 13" key="1">
    <citation type="submission" date="2013-12" db="EMBL/GenBank/DDBJ databases">
        <authorList>
            <consortium name="DOE Joint Genome Institute"/>
            <person name="Muyzer G."/>
            <person name="Huntemann M."/>
            <person name="Han J."/>
            <person name="Chen A."/>
            <person name="Kyrpides N."/>
            <person name="Mavromatis K."/>
            <person name="Markowitz V."/>
            <person name="Palaniappan K."/>
            <person name="Ivanova N."/>
            <person name="Schaumberg A."/>
            <person name="Pati A."/>
            <person name="Liolios K."/>
            <person name="Nordberg H.P."/>
            <person name="Cantor M.N."/>
            <person name="Hua S.X."/>
            <person name="Woyke T."/>
        </authorList>
    </citation>
    <scope>NUCLEOTIDE SEQUENCE [LARGE SCALE GENOMIC DNA]</scope>
    <source>
        <strain evidence="12 13">ARh 1</strain>
    </source>
</reference>
<sequence length="205" mass="21995">MNYMRASLPMVLSLALLLPLPAQAGDPARGQELSQACAACHGADGNSVNPEWPKIAGQHADYIHKQLMDYKSGRREDALMAGQVANLDEQDMRDLAAFYARQEMSTGTADETVAERGERIYRGGIPTAGVAACSACHGASGKGNPAAMFPRVAGQHAQYNADQVHAFRSGARANDNGRMMRNLAARMSDEDIRAVAEYMAGLRAQ</sequence>
<protein>
    <submittedName>
        <fullName evidence="12">Cytochrome C</fullName>
    </submittedName>
</protein>
<dbReference type="InterPro" id="IPR009056">
    <property type="entry name" value="Cyt_c-like_dom"/>
</dbReference>
<feature type="binding site" description="covalent" evidence="8">
    <location>
        <position position="40"/>
    </location>
    <ligand>
        <name>heme c</name>
        <dbReference type="ChEBI" id="CHEBI:61717"/>
        <label>1</label>
    </ligand>
</feature>
<dbReference type="Gene3D" id="1.10.760.10">
    <property type="entry name" value="Cytochrome c-like domain"/>
    <property type="match status" value="2"/>
</dbReference>
<evidence type="ECO:0000259" key="11">
    <source>
        <dbReference type="PROSITE" id="PS51007"/>
    </source>
</evidence>
<evidence type="ECO:0000256" key="8">
    <source>
        <dbReference type="PIRSR" id="PIRSR000005-1"/>
    </source>
</evidence>
<dbReference type="PIRSF" id="PIRSF000005">
    <property type="entry name" value="Cytochrome_c4"/>
    <property type="match status" value="1"/>
</dbReference>
<comment type="PTM">
    <text evidence="8">Binds 2 heme c groups covalently per subunit.</text>
</comment>
<proteinExistence type="predicted"/>
<evidence type="ECO:0000256" key="2">
    <source>
        <dbReference type="ARBA" id="ARBA00022448"/>
    </source>
</evidence>
<feature type="chain" id="PRO_5004786880" evidence="10">
    <location>
        <begin position="25"/>
        <end position="205"/>
    </location>
</feature>
<feature type="binding site" description="axial binding residue" evidence="9">
    <location>
        <position position="80"/>
    </location>
    <ligand>
        <name>heme c</name>
        <dbReference type="ChEBI" id="CHEBI:61717"/>
        <label>1</label>
    </ligand>
    <ligandPart>
        <name>Fe</name>
        <dbReference type="ChEBI" id="CHEBI:18248"/>
    </ligandPart>
</feature>
<dbReference type="InterPro" id="IPR036909">
    <property type="entry name" value="Cyt_c-like_dom_sf"/>
</dbReference>
<dbReference type="PRINTS" id="PR00605">
    <property type="entry name" value="CYTCHROMECIC"/>
</dbReference>
<evidence type="ECO:0000256" key="3">
    <source>
        <dbReference type="ARBA" id="ARBA00022617"/>
    </source>
</evidence>
<dbReference type="AlphaFoldDB" id="W0DMR6"/>
<feature type="binding site" description="axial binding residue" evidence="9">
    <location>
        <position position="41"/>
    </location>
    <ligand>
        <name>heme c</name>
        <dbReference type="ChEBI" id="CHEBI:61717"/>
        <label>1</label>
    </ligand>
    <ligandPart>
        <name>Fe</name>
        <dbReference type="ChEBI" id="CHEBI:18248"/>
    </ligandPart>
</feature>
<dbReference type="STRING" id="713585.THITH_17160"/>
<dbReference type="GO" id="GO:0009055">
    <property type="term" value="F:electron transfer activity"/>
    <property type="evidence" value="ECO:0007669"/>
    <property type="project" value="InterPro"/>
</dbReference>
<organism evidence="12 13">
    <name type="scientific">Thioalkalivibrio paradoxus ARh 1</name>
    <dbReference type="NCBI Taxonomy" id="713585"/>
    <lineage>
        <taxon>Bacteria</taxon>
        <taxon>Pseudomonadati</taxon>
        <taxon>Pseudomonadota</taxon>
        <taxon>Gammaproteobacteria</taxon>
        <taxon>Chromatiales</taxon>
        <taxon>Ectothiorhodospiraceae</taxon>
        <taxon>Thioalkalivibrio</taxon>
    </lineage>
</organism>
<feature type="domain" description="Cytochrome c" evidence="11">
    <location>
        <begin position="112"/>
        <end position="203"/>
    </location>
</feature>
<keyword evidence="13" id="KW-1185">Reference proteome</keyword>
<dbReference type="OrthoDB" id="9773456at2"/>
<dbReference type="RefSeq" id="WP_006746663.1">
    <property type="nucleotide sequence ID" value="NZ_CP007029.1"/>
</dbReference>
<name>W0DMR6_9GAMM</name>
<dbReference type="HOGENOM" id="CLU_076280_2_1_6"/>
<evidence type="ECO:0000256" key="1">
    <source>
        <dbReference type="ARBA" id="ARBA00004418"/>
    </source>
</evidence>
<gene>
    <name evidence="12" type="ORF">THITH_17160</name>
</gene>
<dbReference type="InterPro" id="IPR008168">
    <property type="entry name" value="Cyt_C_IC"/>
</dbReference>
<dbReference type="PROSITE" id="PS51007">
    <property type="entry name" value="CYTC"/>
    <property type="match status" value="2"/>
</dbReference>
<dbReference type="Pfam" id="PF00034">
    <property type="entry name" value="Cytochrom_C"/>
    <property type="match status" value="2"/>
</dbReference>
<evidence type="ECO:0000256" key="4">
    <source>
        <dbReference type="ARBA" id="ARBA00022723"/>
    </source>
</evidence>
<dbReference type="SUPFAM" id="SSF46626">
    <property type="entry name" value="Cytochrome c"/>
    <property type="match status" value="2"/>
</dbReference>
<accession>W0DMR6</accession>
<feature type="binding site" description="axial binding residue" evidence="9">
    <location>
        <position position="137"/>
    </location>
    <ligand>
        <name>heme c</name>
        <dbReference type="ChEBI" id="CHEBI:61717"/>
        <label>2</label>
    </ligand>
    <ligandPart>
        <name>Fe</name>
        <dbReference type="ChEBI" id="CHEBI:18248"/>
    </ligandPart>
</feature>
<feature type="binding site" description="covalent" evidence="8">
    <location>
        <position position="37"/>
    </location>
    <ligand>
        <name>heme c</name>
        <dbReference type="ChEBI" id="CHEBI:61717"/>
        <label>1</label>
    </ligand>
</feature>
<keyword evidence="10" id="KW-0732">Signal</keyword>
<dbReference type="InterPro" id="IPR050597">
    <property type="entry name" value="Cytochrome_c_Oxidase_Subunit"/>
</dbReference>
<keyword evidence="6" id="KW-0249">Electron transport</keyword>
<dbReference type="InterPro" id="IPR024167">
    <property type="entry name" value="Cytochrome_c4-like"/>
</dbReference>
<keyword evidence="4 9" id="KW-0479">Metal-binding</keyword>
<dbReference type="GO" id="GO:0005506">
    <property type="term" value="F:iron ion binding"/>
    <property type="evidence" value="ECO:0007669"/>
    <property type="project" value="InterPro"/>
</dbReference>
<feature type="domain" description="Cytochrome c" evidence="11">
    <location>
        <begin position="25"/>
        <end position="103"/>
    </location>
</feature>
<keyword evidence="2" id="KW-0813">Transport</keyword>
<evidence type="ECO:0000256" key="7">
    <source>
        <dbReference type="ARBA" id="ARBA00023004"/>
    </source>
</evidence>
<dbReference type="PANTHER" id="PTHR33751">
    <property type="entry name" value="CBB3-TYPE CYTOCHROME C OXIDASE SUBUNIT FIXP"/>
    <property type="match status" value="1"/>
</dbReference>
<feature type="binding site" description="covalent" evidence="8">
    <location>
        <position position="136"/>
    </location>
    <ligand>
        <name>heme c</name>
        <dbReference type="ChEBI" id="CHEBI:61717"/>
        <label>2</label>
    </ligand>
</feature>
<evidence type="ECO:0000313" key="13">
    <source>
        <dbReference type="Proteomes" id="UP000005289"/>
    </source>
</evidence>
<comment type="subcellular location">
    <subcellularLocation>
        <location evidence="1">Periplasm</location>
    </subcellularLocation>
</comment>
<evidence type="ECO:0000256" key="5">
    <source>
        <dbReference type="ARBA" id="ARBA00022764"/>
    </source>
</evidence>
<keyword evidence="3 8" id="KW-0349">Heme</keyword>
<evidence type="ECO:0000313" key="12">
    <source>
        <dbReference type="EMBL" id="AHE99736.1"/>
    </source>
</evidence>
<dbReference type="PANTHER" id="PTHR33751:SF9">
    <property type="entry name" value="CYTOCHROME C4"/>
    <property type="match status" value="1"/>
</dbReference>
<feature type="binding site" description="covalent" evidence="8">
    <location>
        <position position="133"/>
    </location>
    <ligand>
        <name>heme c</name>
        <dbReference type="ChEBI" id="CHEBI:61717"/>
        <label>2</label>
    </ligand>
</feature>
<dbReference type="EMBL" id="CP007029">
    <property type="protein sequence ID" value="AHE99736.1"/>
    <property type="molecule type" value="Genomic_DNA"/>
</dbReference>
<feature type="signal peptide" evidence="10">
    <location>
        <begin position="1"/>
        <end position="24"/>
    </location>
</feature>
<dbReference type="KEGG" id="tti:THITH_17160"/>
<evidence type="ECO:0000256" key="6">
    <source>
        <dbReference type="ARBA" id="ARBA00022982"/>
    </source>
</evidence>
<dbReference type="GO" id="GO:0020037">
    <property type="term" value="F:heme binding"/>
    <property type="evidence" value="ECO:0007669"/>
    <property type="project" value="InterPro"/>
</dbReference>
<feature type="binding site" description="axial binding residue" evidence="9">
    <location>
        <position position="180"/>
    </location>
    <ligand>
        <name>heme c</name>
        <dbReference type="ChEBI" id="CHEBI:61717"/>
        <label>2</label>
    </ligand>
    <ligandPart>
        <name>Fe</name>
        <dbReference type="ChEBI" id="CHEBI:18248"/>
    </ligandPart>
</feature>